<dbReference type="AlphaFoldDB" id="A0A224Z124"/>
<dbReference type="InterPro" id="IPR002156">
    <property type="entry name" value="RNaseH_domain"/>
</dbReference>
<sequence>MLRRISNYRIGMRRDALVMIYRMYVRPILEFGCVLFSGAPAYKIRPLILLEREALRLCLGLPKTVSNCVLHLESRVPPLSCRFRILTVQTFLRIYETPLRQSETAFISTPELFFGARWPRFHTPQVIFVQRVLDPLNVRISDITPTSYNSHPVDIQFDDIFPNNAKLLPRHTLDGLLQEHLQNINTNVIIATDASQCDEKSGVGIFSPNLDWSYSVRLPDFIPVFVAEFLAVVLALRKLNTEITSAVIITDSLSLCAALSAGADSHVLKAFRALIPAHLRKVQLVWVPGHKGLFLNEMADSLAKSSISGPILPCLPPSAYVTAARFRRQSIMEGLAGSSLTNSTEYRHLLYTWRSSSCETRKLEVSITRLRCRVPKLNFYQHRSGQAPSPLCAFCGEFETIDHFFLTCRRFTTARRTHLERPLSAMGMNLSVPVILSFGASISGFSNAKVCVAVRNYISATNRLTS</sequence>
<proteinExistence type="predicted"/>
<feature type="domain" description="RNase H type-1" evidence="1">
    <location>
        <begin position="184"/>
        <end position="308"/>
    </location>
</feature>
<dbReference type="InterPro" id="IPR012337">
    <property type="entry name" value="RNaseH-like_sf"/>
</dbReference>
<dbReference type="InterPro" id="IPR036397">
    <property type="entry name" value="RNaseH_sf"/>
</dbReference>
<dbReference type="PROSITE" id="PS50879">
    <property type="entry name" value="RNASE_H_1"/>
    <property type="match status" value="1"/>
</dbReference>
<accession>A0A224Z124</accession>
<name>A0A224Z124_9ACAR</name>
<dbReference type="GO" id="GO:0004523">
    <property type="term" value="F:RNA-DNA hybrid ribonuclease activity"/>
    <property type="evidence" value="ECO:0007669"/>
    <property type="project" value="InterPro"/>
</dbReference>
<dbReference type="GO" id="GO:0003676">
    <property type="term" value="F:nucleic acid binding"/>
    <property type="evidence" value="ECO:0007669"/>
    <property type="project" value="InterPro"/>
</dbReference>
<dbReference type="SUPFAM" id="SSF53098">
    <property type="entry name" value="Ribonuclease H-like"/>
    <property type="match status" value="1"/>
</dbReference>
<protein>
    <submittedName>
        <fullName evidence="2">Tick transposon</fullName>
    </submittedName>
</protein>
<organism evidence="2">
    <name type="scientific">Rhipicephalus zambeziensis</name>
    <dbReference type="NCBI Taxonomy" id="60191"/>
    <lineage>
        <taxon>Eukaryota</taxon>
        <taxon>Metazoa</taxon>
        <taxon>Ecdysozoa</taxon>
        <taxon>Arthropoda</taxon>
        <taxon>Chelicerata</taxon>
        <taxon>Arachnida</taxon>
        <taxon>Acari</taxon>
        <taxon>Parasitiformes</taxon>
        <taxon>Ixodida</taxon>
        <taxon>Ixodoidea</taxon>
        <taxon>Ixodidae</taxon>
        <taxon>Rhipicephalinae</taxon>
        <taxon>Rhipicephalus</taxon>
        <taxon>Rhipicephalus</taxon>
    </lineage>
</organism>
<dbReference type="EMBL" id="GFPF01012381">
    <property type="protein sequence ID" value="MAA23527.1"/>
    <property type="molecule type" value="Transcribed_RNA"/>
</dbReference>
<dbReference type="CDD" id="cd09276">
    <property type="entry name" value="Rnase_HI_RT_non_LTR"/>
    <property type="match status" value="1"/>
</dbReference>
<evidence type="ECO:0000259" key="1">
    <source>
        <dbReference type="PROSITE" id="PS50879"/>
    </source>
</evidence>
<reference evidence="2" key="1">
    <citation type="journal article" date="2017" name="Parasit. Vectors">
        <title>Sialotranscriptomics of Rhipicephalus zambeziensis reveals intricate expression profiles of secretory proteins and suggests tight temporal transcriptional regulation during blood-feeding.</title>
        <authorList>
            <person name="de Castro M.H."/>
            <person name="de Klerk D."/>
            <person name="Pienaar R."/>
            <person name="Rees D.J.G."/>
            <person name="Mans B.J."/>
        </authorList>
    </citation>
    <scope>NUCLEOTIDE SEQUENCE</scope>
    <source>
        <tissue evidence="2">Salivary glands</tissue>
    </source>
</reference>
<evidence type="ECO:0000313" key="2">
    <source>
        <dbReference type="EMBL" id="MAA23527.1"/>
    </source>
</evidence>
<dbReference type="Gene3D" id="3.30.420.10">
    <property type="entry name" value="Ribonuclease H-like superfamily/Ribonuclease H"/>
    <property type="match status" value="1"/>
</dbReference>
<dbReference type="Pfam" id="PF00075">
    <property type="entry name" value="RNase_H"/>
    <property type="match status" value="1"/>
</dbReference>